<evidence type="ECO:0000256" key="5">
    <source>
        <dbReference type="HAMAP-Rule" id="MF_01078"/>
    </source>
</evidence>
<dbReference type="Pfam" id="PF08745">
    <property type="entry name" value="PIN_5"/>
    <property type="match status" value="1"/>
</dbReference>
<dbReference type="PATRIC" id="fig|301375.6.peg.1039"/>
<dbReference type="CDD" id="cd18691">
    <property type="entry name" value="PIN_VapC-like"/>
    <property type="match status" value="1"/>
</dbReference>
<evidence type="ECO:0000313" key="8">
    <source>
        <dbReference type="Proteomes" id="UP000053961"/>
    </source>
</evidence>
<dbReference type="EMBL" id="LGHB01000001">
    <property type="protein sequence ID" value="KUK97626.1"/>
    <property type="molecule type" value="Genomic_DNA"/>
</dbReference>
<dbReference type="NCBIfam" id="NF003343">
    <property type="entry name" value="PRK04358.1-4"/>
    <property type="match status" value="1"/>
</dbReference>
<dbReference type="NCBIfam" id="TIGR03875">
    <property type="entry name" value="RNA_lig_partner"/>
    <property type="match status" value="1"/>
</dbReference>
<dbReference type="AlphaFoldDB" id="A0A101IM14"/>
<dbReference type="Proteomes" id="UP000053961">
    <property type="component" value="Unassembled WGS sequence"/>
</dbReference>
<evidence type="ECO:0000256" key="3">
    <source>
        <dbReference type="ARBA" id="ARBA00022759"/>
    </source>
</evidence>
<reference evidence="8 9" key="2">
    <citation type="journal article" date="2015" name="MBio">
        <title>Genome-Resolved Metagenomic Analysis Reveals Roles for Candidate Phyla and Other Microbial Community Members in Biogeochemical Transformations in Oil Reservoirs.</title>
        <authorList>
            <person name="Hu P."/>
            <person name="Tom L."/>
            <person name="Singh A."/>
            <person name="Thomas B.C."/>
            <person name="Baker B.J."/>
            <person name="Piceno Y.M."/>
            <person name="Andersen G.L."/>
            <person name="Banfield J.F."/>
        </authorList>
    </citation>
    <scope>NUCLEOTIDE SEQUENCE [LARGE SCALE GENOMIC DNA]</scope>
    <source>
        <strain evidence="6">57_489</strain>
    </source>
</reference>
<evidence type="ECO:0000313" key="7">
    <source>
        <dbReference type="EMBL" id="KUK97626.1"/>
    </source>
</evidence>
<organism evidence="7 8">
    <name type="scientific">Methanothrix harundinacea</name>
    <dbReference type="NCBI Taxonomy" id="301375"/>
    <lineage>
        <taxon>Archaea</taxon>
        <taxon>Methanobacteriati</taxon>
        <taxon>Methanobacteriota</taxon>
        <taxon>Stenosarchaea group</taxon>
        <taxon>Methanomicrobia</taxon>
        <taxon>Methanotrichales</taxon>
        <taxon>Methanotrichaceae</taxon>
        <taxon>Methanothrix</taxon>
    </lineage>
</organism>
<dbReference type="HAMAP" id="MF_01078">
    <property type="entry name" value="RNA_free_RNase_P"/>
    <property type="match status" value="1"/>
</dbReference>
<dbReference type="PANTHER" id="PTHR41173">
    <property type="entry name" value="UPF0278 PROTEIN TK1425"/>
    <property type="match status" value="1"/>
</dbReference>
<dbReference type="GO" id="GO:0001682">
    <property type="term" value="P:tRNA 5'-leader removal"/>
    <property type="evidence" value="ECO:0007669"/>
    <property type="project" value="UniProtKB-UniRule"/>
</dbReference>
<proteinExistence type="inferred from homology"/>
<evidence type="ECO:0000313" key="9">
    <source>
        <dbReference type="Proteomes" id="UP000057043"/>
    </source>
</evidence>
<evidence type="ECO:0000256" key="1">
    <source>
        <dbReference type="ARBA" id="ARBA00022694"/>
    </source>
</evidence>
<reference evidence="7" key="1">
    <citation type="journal article" date="2015" name="MBio">
        <title>Genome-resolved metagenomic analysis reveals roles for candidate phyla and other microbial community members in biogeochemical transformations in oil reservoirs.</title>
        <authorList>
            <person name="Hu P."/>
            <person name="Tom L."/>
            <person name="Singh A."/>
            <person name="Thomas B.C."/>
            <person name="Baker B.J."/>
            <person name="Piceno Y.M."/>
            <person name="Andersen G.L."/>
            <person name="Banfield J.F."/>
        </authorList>
    </citation>
    <scope>NUCLEOTIDE SEQUENCE [LARGE SCALE GENOMIC DNA]</scope>
    <source>
        <strain evidence="7">56_747</strain>
    </source>
</reference>
<dbReference type="GO" id="GO:0004526">
    <property type="term" value="F:ribonuclease P activity"/>
    <property type="evidence" value="ECO:0007669"/>
    <property type="project" value="UniProtKB-UniRule"/>
</dbReference>
<comment type="similarity">
    <text evidence="5">Belongs to the HARP family.</text>
</comment>
<keyword evidence="1 5" id="KW-0819">tRNA processing</keyword>
<name>A0A101IM14_9EURY</name>
<comment type="caution">
    <text evidence="7">The sequence shown here is derived from an EMBL/GenBank/DDBJ whole genome shotgun (WGS) entry which is preliminary data.</text>
</comment>
<dbReference type="EC" id="3.1.26.5" evidence="5"/>
<evidence type="ECO:0000256" key="4">
    <source>
        <dbReference type="ARBA" id="ARBA00022801"/>
    </source>
</evidence>
<evidence type="ECO:0000313" key="6">
    <source>
        <dbReference type="EMBL" id="KUK45241.1"/>
    </source>
</evidence>
<comment type="function">
    <text evidence="5">RNA-free RNase P that catalyzes the removal of the 5'-leader sequence from pre-tRNA to produce the mature 5'-terminus.</text>
</comment>
<dbReference type="InterPro" id="IPR014856">
    <property type="entry name" value="RNA_free_RNase_P"/>
</dbReference>
<keyword evidence="4 5" id="KW-0378">Hydrolase</keyword>
<dbReference type="PANTHER" id="PTHR41173:SF1">
    <property type="entry name" value="RNA-FREE RIBONUCLEASE P"/>
    <property type="match status" value="1"/>
</dbReference>
<dbReference type="Proteomes" id="UP000057043">
    <property type="component" value="Unassembled WGS sequence"/>
</dbReference>
<dbReference type="EMBL" id="LGFT01000006">
    <property type="protein sequence ID" value="KUK45241.1"/>
    <property type="molecule type" value="Genomic_DNA"/>
</dbReference>
<evidence type="ECO:0000256" key="2">
    <source>
        <dbReference type="ARBA" id="ARBA00022722"/>
    </source>
</evidence>
<accession>A0A101IM14</accession>
<comment type="catalytic activity">
    <reaction evidence="5">
        <text>Endonucleolytic cleavage of RNA, removing 5'-extranucleotides from tRNA precursor.</text>
        <dbReference type="EC" id="3.1.26.5"/>
    </reaction>
</comment>
<protein>
    <recommendedName>
        <fullName evidence="5">RNA-free ribonuclease P</fullName>
        <shortName evidence="5">RNA-free RNase P</shortName>
        <ecNumber evidence="5">3.1.26.5</ecNumber>
    </recommendedName>
    <alternativeName>
        <fullName evidence="5">Protein-only RNase P</fullName>
    </alternativeName>
</protein>
<keyword evidence="3 5" id="KW-0255">Endonuclease</keyword>
<sequence length="264" mass="29976">MVKIGRESRLISPLTYLAKMLRQRFVLDTTALTDSLAWEGEGCTNICEGMNAILDCIAEARLHLGISCYIPYPSVYNEIRDFVRHNDCDEAVLIKVDTWLVKMTPDRYEVKIPSKVFYEYVFYMRSRINKGMNVAEEAIWEAVARCIAMSASGGDLTALKGEIEREAVGGIVRKFREKYRNALRYGILDSAPDIDILLLAKELNAAVISQDLGVQRWAEQLGLRYLEARTFPVMIKEYLSRARAIQKSDGLPLYVPPSSDEDTF</sequence>
<gene>
    <name evidence="6" type="ORF">XD72_0376</name>
    <name evidence="7" type="ORF">XE07_0040</name>
</gene>
<keyword evidence="2 5" id="KW-0540">Nuclease</keyword>